<dbReference type="KEGG" id="vg:16193647"/>
<accession>R4TNN9</accession>
<keyword evidence="3" id="KW-1185">Reference proteome</keyword>
<proteinExistence type="predicted"/>
<dbReference type="RefSeq" id="YP_008058443.1">
    <property type="nucleotide sequence ID" value="NC_021319.1"/>
</dbReference>
<sequence>MYSNVSHYGGDAHIWTREQAERLRQAGPHETSATSLCEHHAVTEASDLFHVSDVAPDWQSFLEEDTVCDECAQAWREYVGVAEQENEVPENWFQRAVREAGRAAEQRAKEQVPVHPNARCSTVPQQGEDDSPPDAADAARYATASYARFVEFGQGDEGDSGPPPAAAAAPLLVDPDQYSIAPQDLTIQHRADVAQAEGGIDPSIGQVEHSFSFDVSLDEQEAERLAKLLGDRADRAVRDRR</sequence>
<protein>
    <submittedName>
        <fullName evidence="2">Uncharacterized protein</fullName>
    </submittedName>
</protein>
<name>R4TNN9_9CAUD</name>
<feature type="region of interest" description="Disordered" evidence="1">
    <location>
        <begin position="104"/>
        <end position="136"/>
    </location>
</feature>
<reference evidence="2 3" key="1">
    <citation type="submission" date="2012-12" db="EMBL/GenBank/DDBJ databases">
        <authorList>
            <person name="Sencilo A."/>
            <person name="Jacobs-Sera D."/>
            <person name="Russell D.A."/>
            <person name="Ko C."/>
            <person name="Bowman C.A."/>
            <person name="Atanasova N."/>
            <person name="Osterlund E."/>
            <person name="Oksanen H.M."/>
            <person name="Bamford D.H."/>
            <person name="Hatfull G.F."/>
            <person name="Roine E."/>
            <person name="Hendrix R.W."/>
        </authorList>
    </citation>
    <scope>NUCLEOTIDE SEQUENCE [LARGE SCALE GENOMIC DNA]</scope>
</reference>
<evidence type="ECO:0000313" key="3">
    <source>
        <dbReference type="Proteomes" id="UP000204143"/>
    </source>
</evidence>
<organism evidence="2 3">
    <name type="scientific">Haloarcula californiae tailed virus 2</name>
    <dbReference type="NCBI Taxonomy" id="1273747"/>
    <lineage>
        <taxon>Viruses</taxon>
        <taxon>Duplodnaviria</taxon>
        <taxon>Heunggongvirae</taxon>
        <taxon>Uroviricota</taxon>
        <taxon>Caudoviricetes</taxon>
        <taxon>Saparoviridae</taxon>
        <taxon>Samsavirus</taxon>
        <taxon>Samsavirus crystalli</taxon>
        <taxon>Samsavirus HCTV2</taxon>
    </lineage>
</organism>
<evidence type="ECO:0000313" key="2">
    <source>
        <dbReference type="EMBL" id="AGM11848.1"/>
    </source>
</evidence>
<gene>
    <name evidence="2" type="primary">81</name>
    <name evidence="2" type="ORF">HCTV2_81</name>
</gene>
<dbReference type="GeneID" id="16193647"/>
<dbReference type="EMBL" id="KC292028">
    <property type="protein sequence ID" value="AGM11848.1"/>
    <property type="molecule type" value="Genomic_DNA"/>
</dbReference>
<dbReference type="Proteomes" id="UP000204143">
    <property type="component" value="Segment"/>
</dbReference>
<evidence type="ECO:0000256" key="1">
    <source>
        <dbReference type="SAM" id="MobiDB-lite"/>
    </source>
</evidence>